<evidence type="ECO:0000256" key="2">
    <source>
        <dbReference type="ARBA" id="ARBA00022448"/>
    </source>
</evidence>
<dbReference type="GO" id="GO:0005886">
    <property type="term" value="C:plasma membrane"/>
    <property type="evidence" value="ECO:0007669"/>
    <property type="project" value="UniProtKB-SubCell"/>
</dbReference>
<accession>A0A378XU29</accession>
<reference evidence="8 9" key="1">
    <citation type="submission" date="2018-06" db="EMBL/GenBank/DDBJ databases">
        <authorList>
            <consortium name="Pathogen Informatics"/>
            <person name="Doyle S."/>
        </authorList>
    </citation>
    <scope>NUCLEOTIDE SEQUENCE [LARGE SCALE GENOMIC DNA]</scope>
    <source>
        <strain evidence="8 9">NCTC10343</strain>
    </source>
</reference>
<feature type="transmembrane region" description="Helical" evidence="6">
    <location>
        <begin position="336"/>
        <end position="357"/>
    </location>
</feature>
<dbReference type="PANTHER" id="PTHR23506:SF23">
    <property type="entry name" value="GH10249P"/>
    <property type="match status" value="1"/>
</dbReference>
<dbReference type="Pfam" id="PF07690">
    <property type="entry name" value="MFS_1"/>
    <property type="match status" value="2"/>
</dbReference>
<dbReference type="AlphaFoldDB" id="A0A378XU29"/>
<feature type="transmembrane region" description="Helical" evidence="6">
    <location>
        <begin position="304"/>
        <end position="324"/>
    </location>
</feature>
<keyword evidence="3 6" id="KW-0812">Transmembrane</keyword>
<dbReference type="InterPro" id="IPR036259">
    <property type="entry name" value="MFS_trans_sf"/>
</dbReference>
<keyword evidence="2" id="KW-0813">Transport</keyword>
<dbReference type="InterPro" id="IPR011701">
    <property type="entry name" value="MFS"/>
</dbReference>
<dbReference type="PANTHER" id="PTHR23506">
    <property type="entry name" value="GH10249P"/>
    <property type="match status" value="1"/>
</dbReference>
<evidence type="ECO:0000256" key="5">
    <source>
        <dbReference type="ARBA" id="ARBA00023136"/>
    </source>
</evidence>
<evidence type="ECO:0000259" key="7">
    <source>
        <dbReference type="PROSITE" id="PS50850"/>
    </source>
</evidence>
<dbReference type="GO" id="GO:0022857">
    <property type="term" value="F:transmembrane transporter activity"/>
    <property type="evidence" value="ECO:0007669"/>
    <property type="project" value="InterPro"/>
</dbReference>
<evidence type="ECO:0000256" key="1">
    <source>
        <dbReference type="ARBA" id="ARBA00004651"/>
    </source>
</evidence>
<sequence>MMKMSKGAHYKQKAALTVVGLAVFIDMLIYGLVVPILPRYADSLGATQTEIGFLFSSYAIALFIATPIFGLLTDRIGRKTPLLWGLIGLIASTLMFAIAHTFWLLVLARALQGVAAAMTWTAGLALLAELYPSEERGKAMGLALSGQAAGTLLGPTIGGWLYQWGSYQLPFYFAIALAVVDAILRLVLLHDIPEEKNEKYVSPFSFMKNKDLLLVIGVVIIGASVPSVLEPTLPLHLQHNFSANPGVIGLLFAIPTLAYGLATPFIGQFSSKIGYKNGILLGLLMVSIALPLTALPAILSLQAVILAVLGVSMGMVLAPCLPQLADISQRSGIHSYGITFALYNTAYSIGLMIGPILSSTLTDLMNIKLSYLVIGMIVLIYMLVLASALRKAKNSSNNIKLSK</sequence>
<feature type="transmembrane region" description="Helical" evidence="6">
    <location>
        <begin position="211"/>
        <end position="229"/>
    </location>
</feature>
<protein>
    <submittedName>
        <fullName evidence="8">Major facilitator superfamily MFS-1</fullName>
    </submittedName>
</protein>
<feature type="transmembrane region" description="Helical" evidence="6">
    <location>
        <begin position="142"/>
        <end position="163"/>
    </location>
</feature>
<comment type="subcellular location">
    <subcellularLocation>
        <location evidence="1">Cell membrane</location>
        <topology evidence="1">Multi-pass membrane protein</topology>
    </subcellularLocation>
</comment>
<dbReference type="CDD" id="cd17325">
    <property type="entry name" value="MFS_MdtG_SLC18_like"/>
    <property type="match status" value="1"/>
</dbReference>
<dbReference type="PRINTS" id="PR01035">
    <property type="entry name" value="TCRTETA"/>
</dbReference>
<dbReference type="InterPro" id="IPR001958">
    <property type="entry name" value="Tet-R_TetA/multi-R_MdtG-like"/>
</dbReference>
<feature type="transmembrane region" description="Helical" evidence="6">
    <location>
        <begin position="55"/>
        <end position="73"/>
    </location>
</feature>
<dbReference type="Proteomes" id="UP000254400">
    <property type="component" value="Unassembled WGS sequence"/>
</dbReference>
<dbReference type="PROSITE" id="PS50850">
    <property type="entry name" value="MFS"/>
    <property type="match status" value="1"/>
</dbReference>
<feature type="transmembrane region" description="Helical" evidence="6">
    <location>
        <begin position="278"/>
        <end position="298"/>
    </location>
</feature>
<feature type="transmembrane region" description="Helical" evidence="6">
    <location>
        <begin position="110"/>
        <end position="130"/>
    </location>
</feature>
<evidence type="ECO:0000256" key="3">
    <source>
        <dbReference type="ARBA" id="ARBA00022692"/>
    </source>
</evidence>
<evidence type="ECO:0000256" key="6">
    <source>
        <dbReference type="SAM" id="Phobius"/>
    </source>
</evidence>
<feature type="transmembrane region" description="Helical" evidence="6">
    <location>
        <begin position="169"/>
        <end position="190"/>
    </location>
</feature>
<keyword evidence="4 6" id="KW-1133">Transmembrane helix</keyword>
<evidence type="ECO:0000256" key="4">
    <source>
        <dbReference type="ARBA" id="ARBA00022989"/>
    </source>
</evidence>
<feature type="domain" description="Major facilitator superfamily (MFS) profile" evidence="7">
    <location>
        <begin position="15"/>
        <end position="393"/>
    </location>
</feature>
<organism evidence="8 9">
    <name type="scientific">Paenibacillus polymyxa</name>
    <name type="common">Bacillus polymyxa</name>
    <dbReference type="NCBI Taxonomy" id="1406"/>
    <lineage>
        <taxon>Bacteria</taxon>
        <taxon>Bacillati</taxon>
        <taxon>Bacillota</taxon>
        <taxon>Bacilli</taxon>
        <taxon>Bacillales</taxon>
        <taxon>Paenibacillaceae</taxon>
        <taxon>Paenibacillus</taxon>
    </lineage>
</organism>
<proteinExistence type="predicted"/>
<evidence type="ECO:0000313" key="8">
    <source>
        <dbReference type="EMBL" id="SUA67762.1"/>
    </source>
</evidence>
<dbReference type="SUPFAM" id="SSF103473">
    <property type="entry name" value="MFS general substrate transporter"/>
    <property type="match status" value="1"/>
</dbReference>
<feature type="transmembrane region" description="Helical" evidence="6">
    <location>
        <begin position="82"/>
        <end position="104"/>
    </location>
</feature>
<keyword evidence="5 6" id="KW-0472">Membrane</keyword>
<name>A0A378XU29_PAEPO</name>
<dbReference type="InterPro" id="IPR020846">
    <property type="entry name" value="MFS_dom"/>
</dbReference>
<dbReference type="Gene3D" id="1.20.1250.20">
    <property type="entry name" value="MFS general substrate transporter like domains"/>
    <property type="match status" value="2"/>
</dbReference>
<gene>
    <name evidence="8" type="primary">M1_1438</name>
    <name evidence="8" type="ORF">NCTC10343_01398</name>
</gene>
<feature type="transmembrane region" description="Helical" evidence="6">
    <location>
        <begin position="369"/>
        <end position="389"/>
    </location>
</feature>
<dbReference type="InterPro" id="IPR050930">
    <property type="entry name" value="MFS_Vesicular_Transporter"/>
</dbReference>
<feature type="transmembrane region" description="Helical" evidence="6">
    <location>
        <begin position="241"/>
        <end position="266"/>
    </location>
</feature>
<evidence type="ECO:0000313" key="9">
    <source>
        <dbReference type="Proteomes" id="UP000254400"/>
    </source>
</evidence>
<dbReference type="EMBL" id="UGSC01000001">
    <property type="protein sequence ID" value="SUA67762.1"/>
    <property type="molecule type" value="Genomic_DNA"/>
</dbReference>